<sequence>MPPRPATKRSASTHDNNAGPSQKKTRFVEPVDDPVNFAEEVDAQLENPSAQRKGSF</sequence>
<dbReference type="EMBL" id="JASBNA010000003">
    <property type="protein sequence ID" value="KAK7693485.1"/>
    <property type="molecule type" value="Genomic_DNA"/>
</dbReference>
<dbReference type="AlphaFoldDB" id="A0AAW0GR14"/>
<evidence type="ECO:0000256" key="1">
    <source>
        <dbReference type="SAM" id="MobiDB-lite"/>
    </source>
</evidence>
<protein>
    <submittedName>
        <fullName evidence="2">Uncharacterized protein</fullName>
    </submittedName>
</protein>
<feature type="region of interest" description="Disordered" evidence="1">
    <location>
        <begin position="1"/>
        <end position="33"/>
    </location>
</feature>
<accession>A0AAW0GR14</accession>
<organism evidence="2 3">
    <name type="scientific">Cerrena zonata</name>
    <dbReference type="NCBI Taxonomy" id="2478898"/>
    <lineage>
        <taxon>Eukaryota</taxon>
        <taxon>Fungi</taxon>
        <taxon>Dikarya</taxon>
        <taxon>Basidiomycota</taxon>
        <taxon>Agaricomycotina</taxon>
        <taxon>Agaricomycetes</taxon>
        <taxon>Polyporales</taxon>
        <taxon>Cerrenaceae</taxon>
        <taxon>Cerrena</taxon>
    </lineage>
</organism>
<proteinExistence type="predicted"/>
<keyword evidence="3" id="KW-1185">Reference proteome</keyword>
<name>A0AAW0GR14_9APHY</name>
<evidence type="ECO:0000313" key="2">
    <source>
        <dbReference type="EMBL" id="KAK7693485.1"/>
    </source>
</evidence>
<feature type="compositionally biased region" description="Polar residues" evidence="1">
    <location>
        <begin position="9"/>
        <end position="22"/>
    </location>
</feature>
<reference evidence="2 3" key="1">
    <citation type="submission" date="2022-09" db="EMBL/GenBank/DDBJ databases">
        <authorList>
            <person name="Palmer J.M."/>
        </authorList>
    </citation>
    <scope>NUCLEOTIDE SEQUENCE [LARGE SCALE GENOMIC DNA]</scope>
    <source>
        <strain evidence="2 3">DSM 7382</strain>
    </source>
</reference>
<dbReference type="Proteomes" id="UP001385951">
    <property type="component" value="Unassembled WGS sequence"/>
</dbReference>
<evidence type="ECO:0000313" key="3">
    <source>
        <dbReference type="Proteomes" id="UP001385951"/>
    </source>
</evidence>
<gene>
    <name evidence="2" type="ORF">QCA50_003053</name>
</gene>
<comment type="caution">
    <text evidence="2">The sequence shown here is derived from an EMBL/GenBank/DDBJ whole genome shotgun (WGS) entry which is preliminary data.</text>
</comment>